<evidence type="ECO:0000313" key="4">
    <source>
        <dbReference type="Proteomes" id="UP000757435"/>
    </source>
</evidence>
<dbReference type="PANTHER" id="PTHR36435:SF1">
    <property type="entry name" value="CAAX AMINO TERMINAL PROTEASE FAMILY PROTEIN"/>
    <property type="match status" value="1"/>
</dbReference>
<reference evidence="3" key="2">
    <citation type="journal article" date="2022" name="Microbiol. Resour. Announc.">
        <title>Metagenome Sequencing to Explore Phylogenomics of Terrestrial Cyanobacteria.</title>
        <authorList>
            <person name="Ward R.D."/>
            <person name="Stajich J.E."/>
            <person name="Johansen J.R."/>
            <person name="Huntemann M."/>
            <person name="Clum A."/>
            <person name="Foster B."/>
            <person name="Foster B."/>
            <person name="Roux S."/>
            <person name="Palaniappan K."/>
            <person name="Varghese N."/>
            <person name="Mukherjee S."/>
            <person name="Reddy T.B.K."/>
            <person name="Daum C."/>
            <person name="Copeland A."/>
            <person name="Chen I.A."/>
            <person name="Ivanova N.N."/>
            <person name="Kyrpides N.C."/>
            <person name="Shapiro N."/>
            <person name="Eloe-Fadrosh E.A."/>
            <person name="Pietrasiak N."/>
        </authorList>
    </citation>
    <scope>NUCLEOTIDE SEQUENCE</scope>
    <source>
        <strain evidence="3">UHER 2000/2452</strain>
    </source>
</reference>
<keyword evidence="1" id="KW-1133">Transmembrane helix</keyword>
<dbReference type="EMBL" id="JAHHHD010000053">
    <property type="protein sequence ID" value="MBW4662024.1"/>
    <property type="molecule type" value="Genomic_DNA"/>
</dbReference>
<evidence type="ECO:0000259" key="2">
    <source>
        <dbReference type="Pfam" id="PF02517"/>
    </source>
</evidence>
<reference evidence="3" key="1">
    <citation type="submission" date="2021-05" db="EMBL/GenBank/DDBJ databases">
        <authorList>
            <person name="Pietrasiak N."/>
            <person name="Ward R."/>
            <person name="Stajich J.E."/>
            <person name="Kurbessoian T."/>
        </authorList>
    </citation>
    <scope>NUCLEOTIDE SEQUENCE</scope>
    <source>
        <strain evidence="3">UHER 2000/2452</strain>
    </source>
</reference>
<feature type="transmembrane region" description="Helical" evidence="1">
    <location>
        <begin position="146"/>
        <end position="168"/>
    </location>
</feature>
<dbReference type="PANTHER" id="PTHR36435">
    <property type="entry name" value="SLR1288 PROTEIN"/>
    <property type="match status" value="1"/>
</dbReference>
<feature type="domain" description="CAAX prenyl protease 2/Lysostaphin resistance protein A-like" evidence="2">
    <location>
        <begin position="149"/>
        <end position="235"/>
    </location>
</feature>
<accession>A0A951QG52</accession>
<dbReference type="GO" id="GO:0004175">
    <property type="term" value="F:endopeptidase activity"/>
    <property type="evidence" value="ECO:0007669"/>
    <property type="project" value="UniProtKB-ARBA"/>
</dbReference>
<dbReference type="GO" id="GO:0080120">
    <property type="term" value="P:CAAX-box protein maturation"/>
    <property type="evidence" value="ECO:0007669"/>
    <property type="project" value="UniProtKB-ARBA"/>
</dbReference>
<dbReference type="Proteomes" id="UP000757435">
    <property type="component" value="Unassembled WGS sequence"/>
</dbReference>
<proteinExistence type="predicted"/>
<feature type="transmembrane region" description="Helical" evidence="1">
    <location>
        <begin position="32"/>
        <end position="51"/>
    </location>
</feature>
<evidence type="ECO:0000256" key="1">
    <source>
        <dbReference type="SAM" id="Phobius"/>
    </source>
</evidence>
<keyword evidence="1" id="KW-0812">Transmembrane</keyword>
<sequence>MPQVPPHHQRKLKKTLAAPSILPEYNKVSRPGWLEIVVGLVIYAIVAFVGVSQLKRLGLDPAVYGLILTSWTGVATLMAFTVAVRLRLRSLSAFGVRRTSVRWLLIGVGVGVVAFVLKSFAILAWIKVTGDTNNVQDVYGDGARGGVLSLVLTTFFIAVFSPLGEELLYRGIVTNALLRYGPFVGVVGSTVIFALMHGINNIFPAAVVAGLATAEVFRRSGSIWPGLVVHVVFNLPSFLLMVLFTSTG</sequence>
<evidence type="ECO:0000313" key="3">
    <source>
        <dbReference type="EMBL" id="MBW4662024.1"/>
    </source>
</evidence>
<feature type="transmembrane region" description="Helical" evidence="1">
    <location>
        <begin position="223"/>
        <end position="244"/>
    </location>
</feature>
<keyword evidence="3" id="KW-0645">Protease</keyword>
<dbReference type="GO" id="GO:0008237">
    <property type="term" value="F:metallopeptidase activity"/>
    <property type="evidence" value="ECO:0007669"/>
    <property type="project" value="UniProtKB-KW"/>
</dbReference>
<keyword evidence="3" id="KW-0482">Metalloprotease</keyword>
<keyword evidence="3" id="KW-0378">Hydrolase</keyword>
<comment type="caution">
    <text evidence="3">The sequence shown here is derived from an EMBL/GenBank/DDBJ whole genome shotgun (WGS) entry which is preliminary data.</text>
</comment>
<keyword evidence="1" id="KW-0472">Membrane</keyword>
<gene>
    <name evidence="3" type="ORF">KME15_25475</name>
</gene>
<dbReference type="InterPro" id="IPR052710">
    <property type="entry name" value="CAAX_protease"/>
</dbReference>
<dbReference type="AlphaFoldDB" id="A0A951QG52"/>
<feature type="transmembrane region" description="Helical" evidence="1">
    <location>
        <begin position="63"/>
        <end position="83"/>
    </location>
</feature>
<feature type="transmembrane region" description="Helical" evidence="1">
    <location>
        <begin position="180"/>
        <end position="203"/>
    </location>
</feature>
<name>A0A951QG52_9CYAN</name>
<dbReference type="InterPro" id="IPR003675">
    <property type="entry name" value="Rce1/LyrA-like_dom"/>
</dbReference>
<protein>
    <submittedName>
        <fullName evidence="3">CPBP family intramembrane metalloprotease</fullName>
    </submittedName>
</protein>
<organism evidence="3 4">
    <name type="scientific">Drouetiella hepatica Uher 2000/2452</name>
    <dbReference type="NCBI Taxonomy" id="904376"/>
    <lineage>
        <taxon>Bacteria</taxon>
        <taxon>Bacillati</taxon>
        <taxon>Cyanobacteriota</taxon>
        <taxon>Cyanophyceae</taxon>
        <taxon>Oculatellales</taxon>
        <taxon>Oculatellaceae</taxon>
        <taxon>Drouetiella</taxon>
    </lineage>
</organism>
<dbReference type="Pfam" id="PF02517">
    <property type="entry name" value="Rce1-like"/>
    <property type="match status" value="1"/>
</dbReference>
<feature type="transmembrane region" description="Helical" evidence="1">
    <location>
        <begin position="103"/>
        <end position="126"/>
    </location>
</feature>